<protein>
    <submittedName>
        <fullName evidence="2">Iron-sulfur cluster biosynthesis family protein</fullName>
    </submittedName>
</protein>
<dbReference type="Gene3D" id="2.60.300.12">
    <property type="entry name" value="HesB-like domain"/>
    <property type="match status" value="1"/>
</dbReference>
<evidence type="ECO:0000313" key="2">
    <source>
        <dbReference type="EMBL" id="MFD1672623.1"/>
    </source>
</evidence>
<dbReference type="SUPFAM" id="SSF89360">
    <property type="entry name" value="HesB-like domain"/>
    <property type="match status" value="1"/>
</dbReference>
<reference evidence="3" key="1">
    <citation type="journal article" date="2019" name="Int. J. Syst. Evol. Microbiol.">
        <title>The Global Catalogue of Microorganisms (GCM) 10K type strain sequencing project: providing services to taxonomists for standard genome sequencing and annotation.</title>
        <authorList>
            <consortium name="The Broad Institute Genomics Platform"/>
            <consortium name="The Broad Institute Genome Sequencing Center for Infectious Disease"/>
            <person name="Wu L."/>
            <person name="Ma J."/>
        </authorList>
    </citation>
    <scope>NUCLEOTIDE SEQUENCE [LARGE SCALE GENOMIC DNA]</scope>
    <source>
        <strain evidence="3">CCM 8896</strain>
    </source>
</reference>
<evidence type="ECO:0000313" key="3">
    <source>
        <dbReference type="Proteomes" id="UP001597267"/>
    </source>
</evidence>
<evidence type="ECO:0000259" key="1">
    <source>
        <dbReference type="Pfam" id="PF01521"/>
    </source>
</evidence>
<organism evidence="2 3">
    <name type="scientific">Agrilactobacillus yilanensis</name>
    <dbReference type="NCBI Taxonomy" id="2485997"/>
    <lineage>
        <taxon>Bacteria</taxon>
        <taxon>Bacillati</taxon>
        <taxon>Bacillota</taxon>
        <taxon>Bacilli</taxon>
        <taxon>Lactobacillales</taxon>
        <taxon>Lactobacillaceae</taxon>
        <taxon>Agrilactobacillus</taxon>
    </lineage>
</organism>
<keyword evidence="3" id="KW-1185">Reference proteome</keyword>
<dbReference type="InterPro" id="IPR035903">
    <property type="entry name" value="HesB-like_dom_sf"/>
</dbReference>
<gene>
    <name evidence="2" type="ORF">ACFQ5M_10965</name>
</gene>
<dbReference type="InterPro" id="IPR000361">
    <property type="entry name" value="ATAP_core_dom"/>
</dbReference>
<dbReference type="EMBL" id="JBHTOP010000026">
    <property type="protein sequence ID" value="MFD1672623.1"/>
    <property type="molecule type" value="Genomic_DNA"/>
</dbReference>
<feature type="domain" description="Core" evidence="1">
    <location>
        <begin position="1"/>
        <end position="110"/>
    </location>
</feature>
<name>A0ABW4JAI8_9LACO</name>
<dbReference type="Proteomes" id="UP001597267">
    <property type="component" value="Unassembled WGS sequence"/>
</dbReference>
<sequence length="135" mass="14410">MELNVKAAAEAYLKTKIEPGAIVFLATDDGSSKFSKVGGTCAIGNKFQLVVSDQQDTDYNIPMANNMGYQLFTSDGELDYLSNGLNLDYRNASLLLKDDSGILDGAVDVVNVVTASLATDQSRSTEMENLGGKIC</sequence>
<proteinExistence type="predicted"/>
<dbReference type="Pfam" id="PF01521">
    <property type="entry name" value="Fe-S_biosyn"/>
    <property type="match status" value="1"/>
</dbReference>
<comment type="caution">
    <text evidence="2">The sequence shown here is derived from an EMBL/GenBank/DDBJ whole genome shotgun (WGS) entry which is preliminary data.</text>
</comment>
<dbReference type="RefSeq" id="WP_125711804.1">
    <property type="nucleotide sequence ID" value="NZ_JBHTOP010000026.1"/>
</dbReference>
<accession>A0ABW4JAI8</accession>